<dbReference type="AlphaFoldDB" id="K9TD54"/>
<dbReference type="eggNOG" id="COG0181">
    <property type="taxonomic scope" value="Bacteria"/>
</dbReference>
<evidence type="ECO:0000313" key="2">
    <source>
        <dbReference type="Proteomes" id="UP000010367"/>
    </source>
</evidence>
<dbReference type="KEGG" id="oac:Oscil6304_1064"/>
<organism evidence="1 2">
    <name type="scientific">Oscillatoria acuminata PCC 6304</name>
    <dbReference type="NCBI Taxonomy" id="56110"/>
    <lineage>
        <taxon>Bacteria</taxon>
        <taxon>Bacillati</taxon>
        <taxon>Cyanobacteriota</taxon>
        <taxon>Cyanophyceae</taxon>
        <taxon>Oscillatoriophycideae</taxon>
        <taxon>Oscillatoriales</taxon>
        <taxon>Oscillatoriaceae</taxon>
        <taxon>Oscillatoria</taxon>
    </lineage>
</organism>
<dbReference type="InterPro" id="IPR036926">
    <property type="entry name" value="Thymidate_synth/dCMP_Mease_sf"/>
</dbReference>
<dbReference type="Proteomes" id="UP000010367">
    <property type="component" value="Chromosome"/>
</dbReference>
<protein>
    <submittedName>
        <fullName evidence="1">Thymidylate synthase</fullName>
    </submittedName>
</protein>
<dbReference type="HOGENOM" id="CLU_086655_0_0_3"/>
<dbReference type="SUPFAM" id="SSF55831">
    <property type="entry name" value="Thymidylate synthase/dCMP hydroxymethylase"/>
    <property type="match status" value="1"/>
</dbReference>
<sequence length="272" mass="30413">MNNNVPPLIEETNLSRAWARAFLHIIHNPGKEISPLLITLTGFTNGVPDENKGIRDALDDSLLANSKQKVETVANTIFPAAYWRVSKHNRQKLFDIYIKNLPRIKALARSKNRRGIYFERLIAFGSCPENGNQLEYIISQYNSRPGVRRSMFQASVFDPARDHVSSAQLPFPCLQHLSFVPQGNSLTVNAFYATQQIYEKAYGNYLGLCRLGDFMAHEMGLTLGRMNCFVGVAKLDTITKSHHSLTTLINAAQNGLHITTAQQTGEGIKHGN</sequence>
<dbReference type="EMBL" id="CP003607">
    <property type="protein sequence ID" value="AFY80792.1"/>
    <property type="molecule type" value="Genomic_DNA"/>
</dbReference>
<dbReference type="InParanoid" id="K9TD54"/>
<dbReference type="RefSeq" id="WP_015147442.1">
    <property type="nucleotide sequence ID" value="NC_019693.1"/>
</dbReference>
<proteinExistence type="predicted"/>
<keyword evidence="2" id="KW-1185">Reference proteome</keyword>
<dbReference type="STRING" id="56110.Oscil6304_1064"/>
<reference evidence="1 2" key="1">
    <citation type="submission" date="2012-06" db="EMBL/GenBank/DDBJ databases">
        <title>Finished chromosome of genome of Oscillatoria acuminata PCC 6304.</title>
        <authorList>
            <consortium name="US DOE Joint Genome Institute"/>
            <person name="Gugger M."/>
            <person name="Coursin T."/>
            <person name="Rippka R."/>
            <person name="Tandeau De Marsac N."/>
            <person name="Huntemann M."/>
            <person name="Wei C.-L."/>
            <person name="Han J."/>
            <person name="Detter J.C."/>
            <person name="Han C."/>
            <person name="Tapia R."/>
            <person name="Davenport K."/>
            <person name="Daligault H."/>
            <person name="Erkkila T."/>
            <person name="Gu W."/>
            <person name="Munk A.C.C."/>
            <person name="Teshima H."/>
            <person name="Xu Y."/>
            <person name="Chain P."/>
            <person name="Chen A."/>
            <person name="Krypides N."/>
            <person name="Mavromatis K."/>
            <person name="Markowitz V."/>
            <person name="Szeto E."/>
            <person name="Ivanova N."/>
            <person name="Mikhailova N."/>
            <person name="Ovchinnikova G."/>
            <person name="Pagani I."/>
            <person name="Pati A."/>
            <person name="Goodwin L."/>
            <person name="Peters L."/>
            <person name="Pitluck S."/>
            <person name="Woyke T."/>
            <person name="Kerfeld C."/>
        </authorList>
    </citation>
    <scope>NUCLEOTIDE SEQUENCE [LARGE SCALE GENOMIC DNA]</scope>
    <source>
        <strain evidence="1 2">PCC 6304</strain>
    </source>
</reference>
<accession>K9TD54</accession>
<dbReference type="Gene3D" id="3.30.572.10">
    <property type="entry name" value="Thymidylate synthase/dCMP hydroxymethylase domain"/>
    <property type="match status" value="1"/>
</dbReference>
<name>K9TD54_9CYAN</name>
<dbReference type="PATRIC" id="fig|56110.3.peg.1280"/>
<gene>
    <name evidence="1" type="ORF">Oscil6304_1064</name>
</gene>
<evidence type="ECO:0000313" key="1">
    <source>
        <dbReference type="EMBL" id="AFY80792.1"/>
    </source>
</evidence>